<dbReference type="GO" id="GO:0003676">
    <property type="term" value="F:nucleic acid binding"/>
    <property type="evidence" value="ECO:0007669"/>
    <property type="project" value="InterPro"/>
</dbReference>
<evidence type="ECO:0000313" key="1">
    <source>
        <dbReference type="EMBL" id="GLI21879.1"/>
    </source>
</evidence>
<gene>
    <name evidence="2" type="ORF">GGQ86_000819</name>
    <name evidence="1" type="ORF">XFLAVUS301_15530</name>
</gene>
<keyword evidence="4" id="KW-1185">Reference proteome</keyword>
<comment type="caution">
    <text evidence="1">The sequence shown here is derived from an EMBL/GenBank/DDBJ whole genome shotgun (WGS) entry which is preliminary data.</text>
</comment>
<name>A0A9W6CMB7_XANFL</name>
<dbReference type="Proteomes" id="UP001144397">
    <property type="component" value="Unassembled WGS sequence"/>
</dbReference>
<dbReference type="EMBL" id="JAVDPY010000001">
    <property type="protein sequence ID" value="MDR6332372.1"/>
    <property type="molecule type" value="Genomic_DNA"/>
</dbReference>
<dbReference type="Gene3D" id="3.30.420.10">
    <property type="entry name" value="Ribonuclease H-like superfamily/Ribonuclease H"/>
    <property type="match status" value="1"/>
</dbReference>
<dbReference type="GeneID" id="95762345"/>
<dbReference type="Proteomes" id="UP001245370">
    <property type="component" value="Unassembled WGS sequence"/>
</dbReference>
<sequence>MRIAGLDIATNTGVGLILGEEVRALSFRPREKRPFGLKPGEVDFAYEGRLAREFRDWLRPLLVAEAIEAVGIEKPLPPNVTYRKPIVDRNTEWAGTAIRYEEKGGTTMATIFRIYSFVGEACELCARLNIPVHVFSQDAWRKSFLGFSKAPKGTTDGSAWLKAQAKAQCGRIGVEVKNADAADAVGVVWHLRGLVDPMKHGLFAAAE</sequence>
<dbReference type="AlphaFoldDB" id="A0A9W6CMB7"/>
<reference evidence="2 4" key="2">
    <citation type="submission" date="2023-07" db="EMBL/GenBank/DDBJ databases">
        <title>Genomic Encyclopedia of Type Strains, Phase IV (KMG-IV): sequencing the most valuable type-strain genomes for metagenomic binning, comparative biology and taxonomic classification.</title>
        <authorList>
            <person name="Goeker M."/>
        </authorList>
    </citation>
    <scope>NUCLEOTIDE SEQUENCE [LARGE SCALE GENOMIC DNA]</scope>
    <source>
        <strain evidence="2 4">DSM 338</strain>
    </source>
</reference>
<reference evidence="1" key="1">
    <citation type="submission" date="2022-12" db="EMBL/GenBank/DDBJ databases">
        <title>Reference genome sequencing for broad-spectrum identification of bacterial and archaeal isolates by mass spectrometry.</title>
        <authorList>
            <person name="Sekiguchi Y."/>
            <person name="Tourlousse D.M."/>
        </authorList>
    </citation>
    <scope>NUCLEOTIDE SEQUENCE</scope>
    <source>
        <strain evidence="1">301</strain>
    </source>
</reference>
<evidence type="ECO:0000313" key="4">
    <source>
        <dbReference type="Proteomes" id="UP001245370"/>
    </source>
</evidence>
<proteinExistence type="predicted"/>
<dbReference type="EMBL" id="BSDO01000002">
    <property type="protein sequence ID" value="GLI21879.1"/>
    <property type="molecule type" value="Genomic_DNA"/>
</dbReference>
<evidence type="ECO:0000313" key="3">
    <source>
        <dbReference type="Proteomes" id="UP001144397"/>
    </source>
</evidence>
<protein>
    <submittedName>
        <fullName evidence="1">Uncharacterized protein</fullName>
    </submittedName>
</protein>
<accession>A0A9W6CMB7</accession>
<dbReference type="RefSeq" id="WP_281806803.1">
    <property type="nucleotide sequence ID" value="NZ_BSDO01000002.1"/>
</dbReference>
<evidence type="ECO:0000313" key="2">
    <source>
        <dbReference type="EMBL" id="MDR6332372.1"/>
    </source>
</evidence>
<dbReference type="InterPro" id="IPR036397">
    <property type="entry name" value="RNaseH_sf"/>
</dbReference>
<organism evidence="1 3">
    <name type="scientific">Xanthobacter flavus</name>
    <dbReference type="NCBI Taxonomy" id="281"/>
    <lineage>
        <taxon>Bacteria</taxon>
        <taxon>Pseudomonadati</taxon>
        <taxon>Pseudomonadota</taxon>
        <taxon>Alphaproteobacteria</taxon>
        <taxon>Hyphomicrobiales</taxon>
        <taxon>Xanthobacteraceae</taxon>
        <taxon>Xanthobacter</taxon>
    </lineage>
</organism>